<comment type="caution">
    <text evidence="1">The sequence shown here is derived from an EMBL/GenBank/DDBJ whole genome shotgun (WGS) entry which is preliminary data.</text>
</comment>
<proteinExistence type="predicted"/>
<organism evidence="1 2">
    <name type="scientific">Pseudomonas fluorescens</name>
    <dbReference type="NCBI Taxonomy" id="294"/>
    <lineage>
        <taxon>Bacteria</taxon>
        <taxon>Pseudomonadati</taxon>
        <taxon>Pseudomonadota</taxon>
        <taxon>Gammaproteobacteria</taxon>
        <taxon>Pseudomonadales</taxon>
        <taxon>Pseudomonadaceae</taxon>
        <taxon>Pseudomonas</taxon>
    </lineage>
</organism>
<reference evidence="1 2" key="2">
    <citation type="journal article" date="2018" name="Nature">
        <title>Mutant phenotypes for thousands of bacterial genes of unknown function.</title>
        <authorList>
            <person name="Price M.N."/>
            <person name="Wetmore K.M."/>
            <person name="Waters R.J."/>
            <person name="Callaghan M."/>
            <person name="Ray J."/>
            <person name="Liu H."/>
            <person name="Kuehl J.V."/>
            <person name="Melnyk R.A."/>
            <person name="Lamson J.S."/>
            <person name="Suh Y."/>
            <person name="Carlson H.K."/>
            <person name="Esquivel Z."/>
            <person name="Sadeeshkumar H."/>
            <person name="Chakraborty R."/>
            <person name="Zane G.M."/>
            <person name="Rubin B.E."/>
            <person name="Wall J.D."/>
            <person name="Visel A."/>
            <person name="Bristow J."/>
            <person name="Blow M.J."/>
            <person name="Arkin A.P."/>
            <person name="Deutschbauer A.M."/>
        </authorList>
    </citation>
    <scope>NUCLEOTIDE SEQUENCE [LARGE SCALE GENOMIC DNA]</scope>
    <source>
        <strain evidence="1 2">FW300-N1B4</strain>
    </source>
</reference>
<gene>
    <name evidence="1" type="ORF">A1D17_06910</name>
</gene>
<dbReference type="EMBL" id="LUKJ01000003">
    <property type="protein sequence ID" value="KZN20252.1"/>
    <property type="molecule type" value="Genomic_DNA"/>
</dbReference>
<accession>A0A161ZEC7</accession>
<reference evidence="2" key="1">
    <citation type="submission" date="2016-03" db="EMBL/GenBank/DDBJ databases">
        <authorList>
            <person name="Ray J."/>
            <person name="Price M."/>
            <person name="Deutschbauer A."/>
        </authorList>
    </citation>
    <scope>NUCLEOTIDE SEQUENCE [LARGE SCALE GENOMIC DNA]</scope>
    <source>
        <strain evidence="2">FW300-N1B4</strain>
    </source>
</reference>
<evidence type="ECO:0000313" key="1">
    <source>
        <dbReference type="EMBL" id="KZN20252.1"/>
    </source>
</evidence>
<dbReference type="Proteomes" id="UP000076489">
    <property type="component" value="Unassembled WGS sequence"/>
</dbReference>
<dbReference type="AlphaFoldDB" id="A0A161ZEC7"/>
<dbReference type="Gene3D" id="3.30.565.10">
    <property type="entry name" value="Histidine kinase-like ATPase, C-terminal domain"/>
    <property type="match status" value="1"/>
</dbReference>
<protein>
    <submittedName>
        <fullName evidence="1">Uncharacterized protein</fullName>
    </submittedName>
</protein>
<sequence length="327" mass="36629">MIHIPTIKDDGPGYEKILGIAREVFDDPYHHFDFDFSRCAMIDHNAVVVLGALARYVDYHNTQMKLSKSMLLFSRSLTNVRSAPNVAGVMFLVETMNSAIRERLIGNNFLSHFSSGSLEGYPTGGYLGYREHNYLQDADKIADHLQNEWLSASKLRLSDKLKPAITSRILEVFSNAYGHGVSIQDIKTMGVYSCGQFNNKDKTLNISVLDFGPGIITNVKRVRGDMSNIDAMHWALVKGNSTRTDSQLSNIPRGLGLDLLHNFVHVNGGELRIHSNDVKVISNKTSGLIVEKCAGDLRGTMVSIKINCDDRYYRFTSEAEPTQQQYF</sequence>
<dbReference type="OrthoDB" id="7778993at2"/>
<evidence type="ECO:0000313" key="2">
    <source>
        <dbReference type="Proteomes" id="UP000076489"/>
    </source>
</evidence>
<dbReference type="InterPro" id="IPR036890">
    <property type="entry name" value="HATPase_C_sf"/>
</dbReference>
<name>A0A161ZEC7_PSEFL</name>